<dbReference type="RefSeq" id="WP_425309662.1">
    <property type="nucleotide sequence ID" value="NZ_CP154795.1"/>
</dbReference>
<feature type="signal peptide" evidence="5">
    <location>
        <begin position="1"/>
        <end position="28"/>
    </location>
</feature>
<evidence type="ECO:0000256" key="3">
    <source>
        <dbReference type="ARBA" id="ARBA00022801"/>
    </source>
</evidence>
<gene>
    <name evidence="7" type="ORF">AADG42_13140</name>
</gene>
<evidence type="ECO:0000259" key="6">
    <source>
        <dbReference type="PROSITE" id="PS50234"/>
    </source>
</evidence>
<accession>A0ABZ3FTR4</accession>
<evidence type="ECO:0000313" key="7">
    <source>
        <dbReference type="EMBL" id="XAN08207.1"/>
    </source>
</evidence>
<proteinExistence type="inferred from homology"/>
<protein>
    <submittedName>
        <fullName evidence="7">Cutinase family protein</fullName>
    </submittedName>
</protein>
<keyword evidence="4" id="KW-1015">Disulfide bond</keyword>
<evidence type="ECO:0000256" key="4">
    <source>
        <dbReference type="ARBA" id="ARBA00023157"/>
    </source>
</evidence>
<dbReference type="SMART" id="SM00327">
    <property type="entry name" value="VWA"/>
    <property type="match status" value="1"/>
</dbReference>
<dbReference type="Pfam" id="PF13768">
    <property type="entry name" value="VWA_3"/>
    <property type="match status" value="1"/>
</dbReference>
<evidence type="ECO:0000313" key="8">
    <source>
        <dbReference type="Proteomes" id="UP001442841"/>
    </source>
</evidence>
<dbReference type="Proteomes" id="UP001442841">
    <property type="component" value="Chromosome"/>
</dbReference>
<dbReference type="Gene3D" id="3.40.50.410">
    <property type="entry name" value="von Willebrand factor, type A domain"/>
    <property type="match status" value="1"/>
</dbReference>
<dbReference type="InterPro" id="IPR036465">
    <property type="entry name" value="vWFA_dom_sf"/>
</dbReference>
<keyword evidence="3" id="KW-0378">Hydrolase</keyword>
<dbReference type="InterPro" id="IPR000675">
    <property type="entry name" value="Cutinase/axe"/>
</dbReference>
<dbReference type="SMART" id="SM01110">
    <property type="entry name" value="Cutinase"/>
    <property type="match status" value="1"/>
</dbReference>
<evidence type="ECO:0000256" key="2">
    <source>
        <dbReference type="ARBA" id="ARBA00022487"/>
    </source>
</evidence>
<dbReference type="SUPFAM" id="SSF53300">
    <property type="entry name" value="vWA-like"/>
    <property type="match status" value="1"/>
</dbReference>
<reference evidence="7 8" key="1">
    <citation type="submission" date="2024-04" db="EMBL/GenBank/DDBJ databases">
        <title>Isolation of an actinomycete strain from pig manure.</title>
        <authorList>
            <person name="Gong T."/>
            <person name="Yu Z."/>
            <person name="An M."/>
            <person name="Wei C."/>
            <person name="Yang W."/>
            <person name="Liu L."/>
        </authorList>
    </citation>
    <scope>NUCLEOTIDE SEQUENCE [LARGE SCALE GENOMIC DNA]</scope>
    <source>
        <strain evidence="7 8">ZF39</strain>
    </source>
</reference>
<comment type="similarity">
    <text evidence="1">Belongs to the cutinase family.</text>
</comment>
<dbReference type="InterPro" id="IPR002035">
    <property type="entry name" value="VWF_A"/>
</dbReference>
<dbReference type="Pfam" id="PF01083">
    <property type="entry name" value="Cutinase"/>
    <property type="match status" value="1"/>
</dbReference>
<dbReference type="SUPFAM" id="SSF53474">
    <property type="entry name" value="alpha/beta-Hydrolases"/>
    <property type="match status" value="1"/>
</dbReference>
<organism evidence="7 8">
    <name type="scientific">Ammonicoccus fulvus</name>
    <dbReference type="NCBI Taxonomy" id="3138240"/>
    <lineage>
        <taxon>Bacteria</taxon>
        <taxon>Bacillati</taxon>
        <taxon>Actinomycetota</taxon>
        <taxon>Actinomycetes</taxon>
        <taxon>Propionibacteriales</taxon>
        <taxon>Propionibacteriaceae</taxon>
        <taxon>Ammonicoccus</taxon>
    </lineage>
</organism>
<sequence>MKRTTIASAFALSCLLTLSGISTGSAVAAPVEPVAGTAVVGSAPTTHFVVDVSGSMSGEPLKQAQDALRTLGSTIPTGAMVGMRTFSGFCGNGGALAVPVGPHDPTTFAATVDSLVASGGTPTPDALRAAVADLPKTGDRTIVLISDGQSTCGNPCATAKELVAAADVSFKVHTVGFKATAATGDELTCIAEATGGTYHDATDAEGLVEAVTSVIDPSVACPDLAIFGLRGSGQKRDHLGGFGREAWIVQERIKALANERGLTVSSTAILEYDALPVSALGEDWSQTKVGNPLKRQPVLQASTSYADSMWGGSDALHRAVDKYEASCKQVEKAPGKMAFVGYSQGAAAVNWASRTMSRDQVGRSVFVLVGDPLSHPGDSPRARVGNARPSKGLLVLPPTKLNTTFTKLPKNVADRTVTLCDFGDVICDTIHVYALDPLKVHTSYTIEQLSAAGGQADQIWGN</sequence>
<dbReference type="PROSITE" id="PS50234">
    <property type="entry name" value="VWFA"/>
    <property type="match status" value="1"/>
</dbReference>
<feature type="chain" id="PRO_5045192067" evidence="5">
    <location>
        <begin position="29"/>
        <end position="462"/>
    </location>
</feature>
<dbReference type="PANTHER" id="PTHR33630">
    <property type="entry name" value="CUTINASE RV1984C-RELATED-RELATED"/>
    <property type="match status" value="1"/>
</dbReference>
<dbReference type="PANTHER" id="PTHR33630:SF9">
    <property type="entry name" value="CUTINASE 4"/>
    <property type="match status" value="1"/>
</dbReference>
<keyword evidence="2" id="KW-0719">Serine esterase</keyword>
<keyword evidence="8" id="KW-1185">Reference proteome</keyword>
<evidence type="ECO:0000256" key="5">
    <source>
        <dbReference type="SAM" id="SignalP"/>
    </source>
</evidence>
<feature type="domain" description="VWFA" evidence="6">
    <location>
        <begin position="45"/>
        <end position="215"/>
    </location>
</feature>
<evidence type="ECO:0000256" key="1">
    <source>
        <dbReference type="ARBA" id="ARBA00007534"/>
    </source>
</evidence>
<name>A0ABZ3FTR4_9ACTN</name>
<dbReference type="Gene3D" id="3.40.50.1820">
    <property type="entry name" value="alpha/beta hydrolase"/>
    <property type="match status" value="1"/>
</dbReference>
<keyword evidence="5" id="KW-0732">Signal</keyword>
<dbReference type="EMBL" id="CP154795">
    <property type="protein sequence ID" value="XAN08207.1"/>
    <property type="molecule type" value="Genomic_DNA"/>
</dbReference>
<dbReference type="InterPro" id="IPR029058">
    <property type="entry name" value="AB_hydrolase_fold"/>
</dbReference>